<name>A0A8S3VAU0_MYTED</name>
<keyword evidence="2" id="KW-1185">Reference proteome</keyword>
<dbReference type="AlphaFoldDB" id="A0A8S3VAU0"/>
<reference evidence="1" key="1">
    <citation type="submission" date="2021-03" db="EMBL/GenBank/DDBJ databases">
        <authorList>
            <person name="Bekaert M."/>
        </authorList>
    </citation>
    <scope>NUCLEOTIDE SEQUENCE</scope>
</reference>
<evidence type="ECO:0000313" key="1">
    <source>
        <dbReference type="EMBL" id="CAG2253510.1"/>
    </source>
</evidence>
<sequence>MDKYSTEIGIMKKYASDLQTFLGMTTIKSKIIDNEKCLQSMIENKSLEHTGGYLFTDYCDPNDRLIAFDIEGKTDYIIQLSVQYSTFDVELLDENTVAVTTGKKIKNRQRIGISIVDLQTRKVIEFIPLPMGPYGITYDGKSLICCVQHQDLRLISCTNYSITTIPNTALPTNSYVSTHADKIYFTNPEKHKVSCCLYNGTPGGSLRRKLF</sequence>
<organism evidence="1 2">
    <name type="scientific">Mytilus edulis</name>
    <name type="common">Blue mussel</name>
    <dbReference type="NCBI Taxonomy" id="6550"/>
    <lineage>
        <taxon>Eukaryota</taxon>
        <taxon>Metazoa</taxon>
        <taxon>Spiralia</taxon>
        <taxon>Lophotrochozoa</taxon>
        <taxon>Mollusca</taxon>
        <taxon>Bivalvia</taxon>
        <taxon>Autobranchia</taxon>
        <taxon>Pteriomorphia</taxon>
        <taxon>Mytilida</taxon>
        <taxon>Mytiloidea</taxon>
        <taxon>Mytilidae</taxon>
        <taxon>Mytilinae</taxon>
        <taxon>Mytilus</taxon>
    </lineage>
</organism>
<dbReference type="SUPFAM" id="SSF50969">
    <property type="entry name" value="YVTN repeat-like/Quinoprotein amine dehydrogenase"/>
    <property type="match status" value="1"/>
</dbReference>
<accession>A0A8S3VAU0</accession>
<evidence type="ECO:0000313" key="2">
    <source>
        <dbReference type="Proteomes" id="UP000683360"/>
    </source>
</evidence>
<proteinExistence type="predicted"/>
<dbReference type="Proteomes" id="UP000683360">
    <property type="component" value="Unassembled WGS sequence"/>
</dbReference>
<dbReference type="EMBL" id="CAJPWZ010003153">
    <property type="protein sequence ID" value="CAG2253510.1"/>
    <property type="molecule type" value="Genomic_DNA"/>
</dbReference>
<comment type="caution">
    <text evidence="1">The sequence shown here is derived from an EMBL/GenBank/DDBJ whole genome shotgun (WGS) entry which is preliminary data.</text>
</comment>
<protein>
    <submittedName>
        <fullName evidence="1">Uncharacterized protein</fullName>
    </submittedName>
</protein>
<gene>
    <name evidence="1" type="ORF">MEDL_65039</name>
</gene>
<dbReference type="InterPro" id="IPR011044">
    <property type="entry name" value="Quino_amine_DH_bsu"/>
</dbReference>